<organism evidence="1 2">
    <name type="scientific">Monoraphidium neglectum</name>
    <dbReference type="NCBI Taxonomy" id="145388"/>
    <lineage>
        <taxon>Eukaryota</taxon>
        <taxon>Viridiplantae</taxon>
        <taxon>Chlorophyta</taxon>
        <taxon>core chlorophytes</taxon>
        <taxon>Chlorophyceae</taxon>
        <taxon>CS clade</taxon>
        <taxon>Sphaeropleales</taxon>
        <taxon>Selenastraceae</taxon>
        <taxon>Monoraphidium</taxon>
    </lineage>
</organism>
<dbReference type="KEGG" id="mng:MNEG_13267"/>
<reference evidence="1 2" key="1">
    <citation type="journal article" date="2013" name="BMC Genomics">
        <title>Reconstruction of the lipid metabolism for the microalga Monoraphidium neglectum from its genome sequence reveals characteristics suitable for biofuel production.</title>
        <authorList>
            <person name="Bogen C."/>
            <person name="Al-Dilaimi A."/>
            <person name="Albersmeier A."/>
            <person name="Wichmann J."/>
            <person name="Grundmann M."/>
            <person name="Rupp O."/>
            <person name="Lauersen K.J."/>
            <person name="Blifernez-Klassen O."/>
            <person name="Kalinowski J."/>
            <person name="Goesmann A."/>
            <person name="Mussgnug J.H."/>
            <person name="Kruse O."/>
        </authorList>
    </citation>
    <scope>NUCLEOTIDE SEQUENCE [LARGE SCALE GENOMIC DNA]</scope>
    <source>
        <strain evidence="1 2">SAG 48.87</strain>
    </source>
</reference>
<dbReference type="EMBL" id="KK103941">
    <property type="protein sequence ID" value="KIY94694.1"/>
    <property type="molecule type" value="Genomic_DNA"/>
</dbReference>
<name>A0A0D2LSW1_9CHLO</name>
<evidence type="ECO:0000313" key="2">
    <source>
        <dbReference type="Proteomes" id="UP000054498"/>
    </source>
</evidence>
<protein>
    <submittedName>
        <fullName evidence="1">Uncharacterized protein</fullName>
    </submittedName>
</protein>
<sequence length="201" mass="21246">MVPHFADVLQAFNADHIQSARPLHASMVLGAAAYLAKNGHPLREPGLAESTAAGVLGRFCSLLQDEIQRAEVTCQDAGDVIWSLSTLGLTPPHHQLRALAERGAEEDAIADSTPAAISKLLWSLTELIAAGAPPPLSPGGAEWARLVEGYSHAAEARGYDKKAASFYREAVSRLSTPGGRGGQCVSRQLAQRCMAQLSVGR</sequence>
<proteinExistence type="predicted"/>
<dbReference type="AlphaFoldDB" id="A0A0D2LSW1"/>
<accession>A0A0D2LSW1</accession>
<dbReference type="RefSeq" id="XP_013893714.1">
    <property type="nucleotide sequence ID" value="XM_014038260.1"/>
</dbReference>
<evidence type="ECO:0000313" key="1">
    <source>
        <dbReference type="EMBL" id="KIY94694.1"/>
    </source>
</evidence>
<dbReference type="GeneID" id="25730712"/>
<dbReference type="OrthoDB" id="10512943at2759"/>
<dbReference type="Proteomes" id="UP000054498">
    <property type="component" value="Unassembled WGS sequence"/>
</dbReference>
<keyword evidence="2" id="KW-1185">Reference proteome</keyword>
<gene>
    <name evidence="1" type="ORF">MNEG_13267</name>
</gene>